<feature type="binding site" evidence="9">
    <location>
        <position position="8"/>
    </location>
    <ligand>
        <name>Mg(2+)</name>
        <dbReference type="ChEBI" id="CHEBI:18420"/>
        <note>catalytic</note>
    </ligand>
</feature>
<keyword evidence="6 9" id="KW-0378">Hydrolase</keyword>
<dbReference type="OrthoDB" id="9798176at2"/>
<accession>A0A178M5B8</accession>
<evidence type="ECO:0000313" key="11">
    <source>
        <dbReference type="Proteomes" id="UP000078287"/>
    </source>
</evidence>
<evidence type="ECO:0000256" key="3">
    <source>
        <dbReference type="ARBA" id="ARBA00022722"/>
    </source>
</evidence>
<comment type="function">
    <text evidence="9">CRISPR (clustered regularly interspaced short palindromic repeat), is an adaptive immune system that provides protection against mobile genetic elements (viruses, transposable elements and conjugative plasmids). CRISPR clusters contain sequences complementary to antecedent mobile elements and target invading nucleic acids. CRISPR clusters are transcribed and processed into CRISPR RNA (crRNA). Functions as a ssRNA-specific endoribonuclease. Involved in the integration of spacer DNA into the CRISPR cassette.</text>
</comment>
<dbReference type="NCBIfam" id="TIGR01573">
    <property type="entry name" value="cas2"/>
    <property type="match status" value="1"/>
</dbReference>
<dbReference type="GO" id="GO:0046872">
    <property type="term" value="F:metal ion binding"/>
    <property type="evidence" value="ECO:0007669"/>
    <property type="project" value="UniProtKB-UniRule"/>
</dbReference>
<keyword evidence="3 9" id="KW-0540">Nuclease</keyword>
<dbReference type="STRING" id="1707952.A6A03_04050"/>
<dbReference type="PANTHER" id="PTHR34405">
    <property type="entry name" value="CRISPR-ASSOCIATED ENDORIBONUCLEASE CAS2"/>
    <property type="match status" value="1"/>
</dbReference>
<keyword evidence="7 9" id="KW-0460">Magnesium</keyword>
<protein>
    <recommendedName>
        <fullName evidence="9">CRISPR-associated endoribonuclease Cas2</fullName>
        <ecNumber evidence="9">3.1.-.-</ecNumber>
    </recommendedName>
</protein>
<keyword evidence="5 9" id="KW-0255">Endonuclease</keyword>
<dbReference type="GO" id="GO:0043571">
    <property type="term" value="P:maintenance of CRISPR repeat elements"/>
    <property type="evidence" value="ECO:0007669"/>
    <property type="project" value="UniProtKB-UniRule"/>
</dbReference>
<gene>
    <name evidence="9" type="primary">cas2</name>
    <name evidence="10" type="ORF">A6A03_04050</name>
</gene>
<keyword evidence="4 9" id="KW-0479">Metal-binding</keyword>
<dbReference type="GO" id="GO:0016787">
    <property type="term" value="F:hydrolase activity"/>
    <property type="evidence" value="ECO:0007669"/>
    <property type="project" value="UniProtKB-KW"/>
</dbReference>
<name>A0A178M5B8_9CHLR</name>
<dbReference type="AlphaFoldDB" id="A0A178M5B8"/>
<comment type="subunit">
    <text evidence="9">Homodimer, forms a heterotetramer with a Cas1 homodimer.</text>
</comment>
<comment type="caution">
    <text evidence="10">The sequence shown here is derived from an EMBL/GenBank/DDBJ whole genome shotgun (WGS) entry which is preliminary data.</text>
</comment>
<dbReference type="Proteomes" id="UP000078287">
    <property type="component" value="Unassembled WGS sequence"/>
</dbReference>
<organism evidence="10 11">
    <name type="scientific">Chloroflexus islandicus</name>
    <dbReference type="NCBI Taxonomy" id="1707952"/>
    <lineage>
        <taxon>Bacteria</taxon>
        <taxon>Bacillati</taxon>
        <taxon>Chloroflexota</taxon>
        <taxon>Chloroflexia</taxon>
        <taxon>Chloroflexales</taxon>
        <taxon>Chloroflexineae</taxon>
        <taxon>Chloroflexaceae</taxon>
        <taxon>Chloroflexus</taxon>
    </lineage>
</organism>
<sequence>MQCLVIYDIPDDRARQRVADACLDYGLQRIQYSAFAGNLSRAHQRALFGEISRRLKGRTANVQLFAFDAKTWGERRTLEQHYDDA</sequence>
<dbReference type="InterPro" id="IPR019199">
    <property type="entry name" value="Virulence_VapD/CRISPR_Cas2"/>
</dbReference>
<evidence type="ECO:0000256" key="7">
    <source>
        <dbReference type="ARBA" id="ARBA00022842"/>
    </source>
</evidence>
<evidence type="ECO:0000256" key="4">
    <source>
        <dbReference type="ARBA" id="ARBA00022723"/>
    </source>
</evidence>
<reference evidence="10 11" key="1">
    <citation type="submission" date="2016-04" db="EMBL/GenBank/DDBJ databases">
        <title>Chloroflexus islandicus sp. nov., a thermophilic filamentous anoxygenic phototrophic bacterium from geyser Strokkur (Iceland).</title>
        <authorList>
            <person name="Gaisin V.A."/>
            <person name="Kalashnikov A.M."/>
            <person name="Sukhacheva M.V."/>
            <person name="Grouzdev D.S."/>
            <person name="Ivanov T.M."/>
            <person name="Kuznetsov B."/>
            <person name="Gorlenko V.M."/>
        </authorList>
    </citation>
    <scope>NUCLEOTIDE SEQUENCE [LARGE SCALE GENOMIC DNA]</scope>
    <source>
        <strain evidence="11">isl-2</strain>
    </source>
</reference>
<dbReference type="SUPFAM" id="SSF143430">
    <property type="entry name" value="TTP0101/SSO1404-like"/>
    <property type="match status" value="1"/>
</dbReference>
<comment type="cofactor">
    <cofactor evidence="1 9">
        <name>Mg(2+)</name>
        <dbReference type="ChEBI" id="CHEBI:18420"/>
    </cofactor>
</comment>
<comment type="similarity">
    <text evidence="2 9">Belongs to the CRISPR-associated endoribonuclease Cas2 protein family.</text>
</comment>
<keyword evidence="8 9" id="KW-0051">Antiviral defense</keyword>
<evidence type="ECO:0000313" key="10">
    <source>
        <dbReference type="EMBL" id="OAN42897.1"/>
    </source>
</evidence>
<evidence type="ECO:0000256" key="5">
    <source>
        <dbReference type="ARBA" id="ARBA00022759"/>
    </source>
</evidence>
<dbReference type="Pfam" id="PF09827">
    <property type="entry name" value="CRISPR_Cas2"/>
    <property type="match status" value="1"/>
</dbReference>
<dbReference type="EC" id="3.1.-.-" evidence="9"/>
<evidence type="ECO:0000256" key="9">
    <source>
        <dbReference type="HAMAP-Rule" id="MF_01471"/>
    </source>
</evidence>
<dbReference type="Gene3D" id="3.30.70.240">
    <property type="match status" value="1"/>
</dbReference>
<evidence type="ECO:0000256" key="6">
    <source>
        <dbReference type="ARBA" id="ARBA00022801"/>
    </source>
</evidence>
<evidence type="ECO:0000256" key="2">
    <source>
        <dbReference type="ARBA" id="ARBA00009959"/>
    </source>
</evidence>
<dbReference type="RefSeq" id="WP_066790443.1">
    <property type="nucleotide sequence ID" value="NZ_LWQS01000082.1"/>
</dbReference>
<dbReference type="GO" id="GO:0004521">
    <property type="term" value="F:RNA endonuclease activity"/>
    <property type="evidence" value="ECO:0007669"/>
    <property type="project" value="InterPro"/>
</dbReference>
<evidence type="ECO:0000256" key="8">
    <source>
        <dbReference type="ARBA" id="ARBA00023118"/>
    </source>
</evidence>
<dbReference type="CDD" id="cd09725">
    <property type="entry name" value="Cas2_I_II_III"/>
    <property type="match status" value="1"/>
</dbReference>
<keyword evidence="11" id="KW-1185">Reference proteome</keyword>
<dbReference type="GO" id="GO:0051607">
    <property type="term" value="P:defense response to virus"/>
    <property type="evidence" value="ECO:0007669"/>
    <property type="project" value="UniProtKB-UniRule"/>
</dbReference>
<dbReference type="InterPro" id="IPR021127">
    <property type="entry name" value="CRISPR_associated_Cas2"/>
</dbReference>
<dbReference type="EMBL" id="LWQS01000082">
    <property type="protein sequence ID" value="OAN42897.1"/>
    <property type="molecule type" value="Genomic_DNA"/>
</dbReference>
<dbReference type="PANTHER" id="PTHR34405:SF3">
    <property type="entry name" value="CRISPR-ASSOCIATED ENDORIBONUCLEASE CAS2 3"/>
    <property type="match status" value="1"/>
</dbReference>
<evidence type="ECO:0000256" key="1">
    <source>
        <dbReference type="ARBA" id="ARBA00001946"/>
    </source>
</evidence>
<proteinExistence type="inferred from homology"/>
<dbReference type="HAMAP" id="MF_01471">
    <property type="entry name" value="Cas2"/>
    <property type="match status" value="1"/>
</dbReference>